<gene>
    <name evidence="2" type="ORF">HCN44_008496</name>
</gene>
<reference evidence="2 3" key="1">
    <citation type="submission" date="2020-08" db="EMBL/GenBank/DDBJ databases">
        <title>Aphidius gifuensis genome sequencing and assembly.</title>
        <authorList>
            <person name="Du Z."/>
        </authorList>
    </citation>
    <scope>NUCLEOTIDE SEQUENCE [LARGE SCALE GENOMIC DNA]</scope>
    <source>
        <strain evidence="2">YNYX2018</strain>
        <tissue evidence="2">Adults</tissue>
    </source>
</reference>
<comment type="caution">
    <text evidence="2">The sequence shown here is derived from an EMBL/GenBank/DDBJ whole genome shotgun (WGS) entry which is preliminary data.</text>
</comment>
<feature type="transmembrane region" description="Helical" evidence="1">
    <location>
        <begin position="72"/>
        <end position="92"/>
    </location>
</feature>
<keyword evidence="3" id="KW-1185">Reference proteome</keyword>
<feature type="transmembrane region" description="Helical" evidence="1">
    <location>
        <begin position="25"/>
        <end position="46"/>
    </location>
</feature>
<keyword evidence="1" id="KW-0812">Transmembrane</keyword>
<keyword evidence="1" id="KW-1133">Transmembrane helix</keyword>
<dbReference type="OrthoDB" id="7688854at2759"/>
<dbReference type="EMBL" id="JACMRX010000005">
    <property type="protein sequence ID" value="KAF7989822.1"/>
    <property type="molecule type" value="Genomic_DNA"/>
</dbReference>
<feature type="transmembrane region" description="Helical" evidence="1">
    <location>
        <begin position="135"/>
        <end position="157"/>
    </location>
</feature>
<organism evidence="2 3">
    <name type="scientific">Aphidius gifuensis</name>
    <name type="common">Parasitoid wasp</name>
    <dbReference type="NCBI Taxonomy" id="684658"/>
    <lineage>
        <taxon>Eukaryota</taxon>
        <taxon>Metazoa</taxon>
        <taxon>Ecdysozoa</taxon>
        <taxon>Arthropoda</taxon>
        <taxon>Hexapoda</taxon>
        <taxon>Insecta</taxon>
        <taxon>Pterygota</taxon>
        <taxon>Neoptera</taxon>
        <taxon>Endopterygota</taxon>
        <taxon>Hymenoptera</taxon>
        <taxon>Apocrita</taxon>
        <taxon>Ichneumonoidea</taxon>
        <taxon>Braconidae</taxon>
        <taxon>Aphidiinae</taxon>
        <taxon>Aphidius</taxon>
    </lineage>
</organism>
<proteinExistence type="predicted"/>
<evidence type="ECO:0000256" key="1">
    <source>
        <dbReference type="SAM" id="Phobius"/>
    </source>
</evidence>
<dbReference type="Proteomes" id="UP000639338">
    <property type="component" value="Unassembled WGS sequence"/>
</dbReference>
<protein>
    <submittedName>
        <fullName evidence="2">Uncharacterized protein</fullName>
    </submittedName>
</protein>
<accession>A0A835CN31</accession>
<evidence type="ECO:0000313" key="3">
    <source>
        <dbReference type="Proteomes" id="UP000639338"/>
    </source>
</evidence>
<sequence>MDTRKNENSVVELVKEKTVSLSKTFYISFCWLVVACLSSITLEVGARSPLGYSVTKSAAFNKIFRRNYSMKIYIESGNLLSSILSTGLITMARQTNNPYLYIPWLINTMCGMLINEAPAFCNFINTQIPYAPLPALIFAFTSIILFVEEICIWCNALEIFMIDWKKYVNKNHSHIEVELRNVENKNILVKSDDDNMIQNNFDQHKISSNSKRAKSLTSVVNYSKKNL</sequence>
<dbReference type="AlphaFoldDB" id="A0A835CN31"/>
<evidence type="ECO:0000313" key="2">
    <source>
        <dbReference type="EMBL" id="KAF7989822.1"/>
    </source>
</evidence>
<name>A0A835CN31_APHGI</name>
<keyword evidence="1" id="KW-0472">Membrane</keyword>